<keyword evidence="3 5" id="KW-1133">Transmembrane helix</keyword>
<reference evidence="8 9" key="1">
    <citation type="journal article" date="2017" name="Mycologia">
        <title>Bifiguratus adelaidae, gen. et sp. nov., a new member of Mucoromycotina in endophytic and soil-dwelling habitats.</title>
        <authorList>
            <person name="Torres-Cruz T.J."/>
            <person name="Billingsley Tobias T.L."/>
            <person name="Almatruk M."/>
            <person name="Hesse C."/>
            <person name="Kuske C.R."/>
            <person name="Desiro A."/>
            <person name="Benucci G.M."/>
            <person name="Bonito G."/>
            <person name="Stajich J.E."/>
            <person name="Dunlap C."/>
            <person name="Arnold A.E."/>
            <person name="Porras-Alfaro A."/>
        </authorList>
    </citation>
    <scope>NUCLEOTIDE SEQUENCE [LARGE SCALE GENOMIC DNA]</scope>
    <source>
        <strain evidence="8 9">AZ0501</strain>
    </source>
</reference>
<dbReference type="OrthoDB" id="102260at2759"/>
<feature type="transmembrane region" description="Helical" evidence="5">
    <location>
        <begin position="218"/>
        <end position="238"/>
    </location>
</feature>
<feature type="transmembrane region" description="Helical" evidence="5">
    <location>
        <begin position="119"/>
        <end position="137"/>
    </location>
</feature>
<name>A0A261Y3J9_9FUNG</name>
<protein>
    <recommendedName>
        <fullName evidence="7">TM7S3/TM198-like domain-containing protein</fullName>
    </recommendedName>
</protein>
<evidence type="ECO:0000256" key="1">
    <source>
        <dbReference type="ARBA" id="ARBA00004141"/>
    </source>
</evidence>
<keyword evidence="4 5" id="KW-0472">Membrane</keyword>
<feature type="transmembrane region" description="Helical" evidence="5">
    <location>
        <begin position="64"/>
        <end position="82"/>
    </location>
</feature>
<feature type="transmembrane region" description="Helical" evidence="5">
    <location>
        <begin position="94"/>
        <end position="112"/>
    </location>
</feature>
<proteinExistence type="predicted"/>
<feature type="signal peptide" evidence="6">
    <location>
        <begin position="1"/>
        <end position="19"/>
    </location>
</feature>
<comment type="caution">
    <text evidence="8">The sequence shown here is derived from an EMBL/GenBank/DDBJ whole genome shotgun (WGS) entry which is preliminary data.</text>
</comment>
<evidence type="ECO:0000256" key="6">
    <source>
        <dbReference type="SAM" id="SignalP"/>
    </source>
</evidence>
<keyword evidence="2 5" id="KW-0812">Transmembrane</keyword>
<evidence type="ECO:0000313" key="9">
    <source>
        <dbReference type="Proteomes" id="UP000242875"/>
    </source>
</evidence>
<feature type="chain" id="PRO_5012740571" description="TM7S3/TM198-like domain-containing protein" evidence="6">
    <location>
        <begin position="20"/>
        <end position="254"/>
    </location>
</feature>
<dbReference type="InterPro" id="IPR025256">
    <property type="entry name" value="TM7S3/TM198-like_dom"/>
</dbReference>
<feature type="transmembrane region" description="Helical" evidence="5">
    <location>
        <begin position="173"/>
        <end position="192"/>
    </location>
</feature>
<gene>
    <name evidence="8" type="ORF">BZG36_02224</name>
</gene>
<accession>A0A261Y3J9</accession>
<evidence type="ECO:0000256" key="2">
    <source>
        <dbReference type="ARBA" id="ARBA00022692"/>
    </source>
</evidence>
<dbReference type="GO" id="GO:0016020">
    <property type="term" value="C:membrane"/>
    <property type="evidence" value="ECO:0007669"/>
    <property type="project" value="UniProtKB-SubCell"/>
</dbReference>
<feature type="transmembrane region" description="Helical" evidence="5">
    <location>
        <begin position="35"/>
        <end position="57"/>
    </location>
</feature>
<keyword evidence="9" id="KW-1185">Reference proteome</keyword>
<sequence>MRYQHAVIACLVLLGSVLALGAPLGYNPNNTGNEVFPSTIIFGISILLMGAFLNVFAYRYFSATMFWVGFCVFANITLISMTTSLPDTGENHRILLAIVAIVIGIIGGGLVLWCWPLGIAFLGALGGFYFSIWLLSWKSDSIMPTHTGIVTFLIIMTILGAASIFLGERIMILAACCMVGAYSSMFAISLWVGDGFSDGIYDFTTGHEANYQVTTNSYIFLALVLVFFLLGFMWQWNYHPGLFMTNRKVFWLAR</sequence>
<evidence type="ECO:0000259" key="7">
    <source>
        <dbReference type="Pfam" id="PF13886"/>
    </source>
</evidence>
<evidence type="ECO:0000256" key="4">
    <source>
        <dbReference type="ARBA" id="ARBA00023136"/>
    </source>
</evidence>
<dbReference type="NCBIfam" id="TIGR01167">
    <property type="entry name" value="LPXTG_anchor"/>
    <property type="match status" value="1"/>
</dbReference>
<evidence type="ECO:0000313" key="8">
    <source>
        <dbReference type="EMBL" id="OZJ05171.1"/>
    </source>
</evidence>
<keyword evidence="6" id="KW-0732">Signal</keyword>
<evidence type="ECO:0000256" key="3">
    <source>
        <dbReference type="ARBA" id="ARBA00022989"/>
    </source>
</evidence>
<dbReference type="Proteomes" id="UP000242875">
    <property type="component" value="Unassembled WGS sequence"/>
</dbReference>
<feature type="domain" description="TM7S3/TM198-like" evidence="7">
    <location>
        <begin position="44"/>
        <end position="236"/>
    </location>
</feature>
<feature type="transmembrane region" description="Helical" evidence="5">
    <location>
        <begin position="149"/>
        <end position="166"/>
    </location>
</feature>
<dbReference type="AlphaFoldDB" id="A0A261Y3J9"/>
<organism evidence="8 9">
    <name type="scientific">Bifiguratus adelaidae</name>
    <dbReference type="NCBI Taxonomy" id="1938954"/>
    <lineage>
        <taxon>Eukaryota</taxon>
        <taxon>Fungi</taxon>
        <taxon>Fungi incertae sedis</taxon>
        <taxon>Mucoromycota</taxon>
        <taxon>Mucoromycotina</taxon>
        <taxon>Endogonomycetes</taxon>
        <taxon>Endogonales</taxon>
        <taxon>Endogonales incertae sedis</taxon>
        <taxon>Bifiguratus</taxon>
    </lineage>
</organism>
<evidence type="ECO:0000256" key="5">
    <source>
        <dbReference type="SAM" id="Phobius"/>
    </source>
</evidence>
<comment type="subcellular location">
    <subcellularLocation>
        <location evidence="1">Membrane</location>
        <topology evidence="1">Multi-pass membrane protein</topology>
    </subcellularLocation>
</comment>
<dbReference type="EMBL" id="MVBO01000021">
    <property type="protein sequence ID" value="OZJ05171.1"/>
    <property type="molecule type" value="Genomic_DNA"/>
</dbReference>
<dbReference type="Pfam" id="PF13886">
    <property type="entry name" value="TM7S3_TM198"/>
    <property type="match status" value="1"/>
</dbReference>